<gene>
    <name evidence="2" type="ORF">AXG93_1962s1020</name>
</gene>
<name>A0A176WG22_MARPO</name>
<dbReference type="Pfam" id="PF01370">
    <property type="entry name" value="Epimerase"/>
    <property type="match status" value="1"/>
</dbReference>
<feature type="domain" description="NAD-dependent epimerase/dehydratase" evidence="1">
    <location>
        <begin position="3"/>
        <end position="257"/>
    </location>
</feature>
<organism evidence="2 3">
    <name type="scientific">Marchantia polymorpha subsp. ruderalis</name>
    <dbReference type="NCBI Taxonomy" id="1480154"/>
    <lineage>
        <taxon>Eukaryota</taxon>
        <taxon>Viridiplantae</taxon>
        <taxon>Streptophyta</taxon>
        <taxon>Embryophyta</taxon>
        <taxon>Marchantiophyta</taxon>
        <taxon>Marchantiopsida</taxon>
        <taxon>Marchantiidae</taxon>
        <taxon>Marchantiales</taxon>
        <taxon>Marchantiaceae</taxon>
        <taxon>Marchantia</taxon>
    </lineage>
</organism>
<dbReference type="InterPro" id="IPR001509">
    <property type="entry name" value="Epimerase_deHydtase"/>
</dbReference>
<accession>A0A176WG22</accession>
<dbReference type="PANTHER" id="PTHR48079">
    <property type="entry name" value="PROTEIN YEEZ"/>
    <property type="match status" value="1"/>
</dbReference>
<protein>
    <recommendedName>
        <fullName evidence="1">NAD-dependent epimerase/dehydratase domain-containing protein</fullName>
    </recommendedName>
</protein>
<dbReference type="GO" id="GO:0005737">
    <property type="term" value="C:cytoplasm"/>
    <property type="evidence" value="ECO:0007669"/>
    <property type="project" value="TreeGrafter"/>
</dbReference>
<evidence type="ECO:0000313" key="3">
    <source>
        <dbReference type="Proteomes" id="UP000077202"/>
    </source>
</evidence>
<dbReference type="SUPFAM" id="SSF51735">
    <property type="entry name" value="NAD(P)-binding Rossmann-fold domains"/>
    <property type="match status" value="1"/>
</dbReference>
<evidence type="ECO:0000259" key="1">
    <source>
        <dbReference type="Pfam" id="PF01370"/>
    </source>
</evidence>
<sequence length="360" mass="39772">MKVVVTGATGYLGGRLVQGLIHASNEVRALVRKSSVVDEIPQQVELVYGDVRDLNSLVSAFAGCDAVIHVGAMVSSWSPTPALYYTINVEGLRNVIQAVQQTPSVQKLIYTSSYFAVGPTGDDAVNEEQVHDGKSFTSEYEKSKYLADIVARDAAKDGVPIVMLYPGTIYGPGKRTAGNIVSEFVFRCLMSLLRHSSVLGKTRVLAFEYRAPIVERFNGRLPGYLGSGNDRNPLCHVDDVAFGHIAALTYGRVGERYFLCGDAVSFKEVLDVAAEFTKTSRPMFTLPLWLLEIYGRASCFFAKRFGFIPAVTPEAIAVLRKKWIYSSEKAERELGYRSRPFAEGLAEVIVWLKDLKLIKY</sequence>
<dbReference type="Gene3D" id="3.40.50.720">
    <property type="entry name" value="NAD(P)-binding Rossmann-like Domain"/>
    <property type="match status" value="1"/>
</dbReference>
<keyword evidence="3" id="KW-1185">Reference proteome</keyword>
<proteinExistence type="predicted"/>
<dbReference type="FunFam" id="3.40.50.720:FF:000425">
    <property type="entry name" value="NAD(P)-binding Rossmann-fold superfamily protein"/>
    <property type="match status" value="1"/>
</dbReference>
<dbReference type="PANTHER" id="PTHR48079:SF6">
    <property type="entry name" value="NAD(P)-BINDING DOMAIN-CONTAINING PROTEIN-RELATED"/>
    <property type="match status" value="1"/>
</dbReference>
<dbReference type="AlphaFoldDB" id="A0A176WG22"/>
<reference evidence="2" key="1">
    <citation type="submission" date="2016-03" db="EMBL/GenBank/DDBJ databases">
        <title>Mechanisms controlling the formation of the plant cell surface in tip-growing cells are functionally conserved among land plants.</title>
        <authorList>
            <person name="Honkanen S."/>
            <person name="Jones V.A."/>
            <person name="Morieri G."/>
            <person name="Champion C."/>
            <person name="Hetherington A.J."/>
            <person name="Kelly S."/>
            <person name="Saint-Marcoux D."/>
            <person name="Proust H."/>
            <person name="Prescott H."/>
            <person name="Dolan L."/>
        </authorList>
    </citation>
    <scope>NUCLEOTIDE SEQUENCE [LARGE SCALE GENOMIC DNA]</scope>
    <source>
        <tissue evidence="2">Whole gametophyte</tissue>
    </source>
</reference>
<evidence type="ECO:0000313" key="2">
    <source>
        <dbReference type="EMBL" id="OAE31245.1"/>
    </source>
</evidence>
<dbReference type="Proteomes" id="UP000077202">
    <property type="component" value="Unassembled WGS sequence"/>
</dbReference>
<dbReference type="EMBL" id="LVLJ01001129">
    <property type="protein sequence ID" value="OAE31245.1"/>
    <property type="molecule type" value="Genomic_DNA"/>
</dbReference>
<dbReference type="InterPro" id="IPR051783">
    <property type="entry name" value="NAD(P)-dependent_oxidoreduct"/>
</dbReference>
<comment type="caution">
    <text evidence="2">The sequence shown here is derived from an EMBL/GenBank/DDBJ whole genome shotgun (WGS) entry which is preliminary data.</text>
</comment>
<dbReference type="GO" id="GO:0004029">
    <property type="term" value="F:aldehyde dehydrogenase (NAD+) activity"/>
    <property type="evidence" value="ECO:0007669"/>
    <property type="project" value="TreeGrafter"/>
</dbReference>
<dbReference type="InterPro" id="IPR036291">
    <property type="entry name" value="NAD(P)-bd_dom_sf"/>
</dbReference>